<dbReference type="EC" id="3.6.5.2" evidence="2"/>
<evidence type="ECO:0000256" key="1">
    <source>
        <dbReference type="ARBA" id="ARBA00008344"/>
    </source>
</evidence>
<dbReference type="PRINTS" id="PR00449">
    <property type="entry name" value="RASTRNSFRMNG"/>
</dbReference>
<evidence type="ECO:0000313" key="6">
    <source>
        <dbReference type="Proteomes" id="UP000807353"/>
    </source>
</evidence>
<dbReference type="Proteomes" id="UP000807353">
    <property type="component" value="Unassembled WGS sequence"/>
</dbReference>
<sequence length="215" mass="24919">MILFIGRCLKTIECFKKNSGSSYHMASTLHRYPKGPWNLVLVGDRSVGKTAFAHQETYDSSTEDEHRRVIQIDGMMTEFRIVDSRAYRECCEELPHIIRSGHAFILMYSTTQRITFEDIVGYCSQVRRIKHDPDTLFVIVGNKCDLVHKREVTHREGAALADELGCNFFETSSKTGENVQPVVVTLARLLKDKDKDKRRGKFWNYFGRWWTLLCC</sequence>
<comment type="similarity">
    <text evidence="1">Belongs to the small GTPase superfamily. Ras family.</text>
</comment>
<organism evidence="5 6">
    <name type="scientific">Collybia nuda</name>
    <dbReference type="NCBI Taxonomy" id="64659"/>
    <lineage>
        <taxon>Eukaryota</taxon>
        <taxon>Fungi</taxon>
        <taxon>Dikarya</taxon>
        <taxon>Basidiomycota</taxon>
        <taxon>Agaricomycotina</taxon>
        <taxon>Agaricomycetes</taxon>
        <taxon>Agaricomycetidae</taxon>
        <taxon>Agaricales</taxon>
        <taxon>Tricholomatineae</taxon>
        <taxon>Clitocybaceae</taxon>
        <taxon>Collybia</taxon>
    </lineage>
</organism>
<keyword evidence="6" id="KW-1185">Reference proteome</keyword>
<dbReference type="EMBL" id="MU150235">
    <property type="protein sequence ID" value="KAF9467780.1"/>
    <property type="molecule type" value="Genomic_DNA"/>
</dbReference>
<comment type="catalytic activity">
    <reaction evidence="4">
        <text>GTP + H2O = GDP + phosphate + H(+)</text>
        <dbReference type="Rhea" id="RHEA:19669"/>
        <dbReference type="ChEBI" id="CHEBI:15377"/>
        <dbReference type="ChEBI" id="CHEBI:15378"/>
        <dbReference type="ChEBI" id="CHEBI:37565"/>
        <dbReference type="ChEBI" id="CHEBI:43474"/>
        <dbReference type="ChEBI" id="CHEBI:58189"/>
        <dbReference type="EC" id="3.6.5.2"/>
    </reaction>
</comment>
<dbReference type="SMART" id="SM00175">
    <property type="entry name" value="RAB"/>
    <property type="match status" value="1"/>
</dbReference>
<dbReference type="SUPFAM" id="SSF52540">
    <property type="entry name" value="P-loop containing nucleoside triphosphate hydrolases"/>
    <property type="match status" value="1"/>
</dbReference>
<evidence type="ECO:0000313" key="5">
    <source>
        <dbReference type="EMBL" id="KAF9467780.1"/>
    </source>
</evidence>
<dbReference type="OrthoDB" id="3051117at2759"/>
<evidence type="ECO:0000256" key="3">
    <source>
        <dbReference type="ARBA" id="ARBA00022801"/>
    </source>
</evidence>
<dbReference type="SMART" id="SM00173">
    <property type="entry name" value="RAS"/>
    <property type="match status" value="1"/>
</dbReference>
<dbReference type="InterPro" id="IPR051065">
    <property type="entry name" value="Ras-related_GTPase"/>
</dbReference>
<dbReference type="PROSITE" id="PS51419">
    <property type="entry name" value="RAB"/>
    <property type="match status" value="1"/>
</dbReference>
<reference evidence="5" key="1">
    <citation type="submission" date="2020-11" db="EMBL/GenBank/DDBJ databases">
        <authorList>
            <consortium name="DOE Joint Genome Institute"/>
            <person name="Ahrendt S."/>
            <person name="Riley R."/>
            <person name="Andreopoulos W."/>
            <person name="Labutti K."/>
            <person name="Pangilinan J."/>
            <person name="Ruiz-Duenas F.J."/>
            <person name="Barrasa J.M."/>
            <person name="Sanchez-Garcia M."/>
            <person name="Camarero S."/>
            <person name="Miyauchi S."/>
            <person name="Serrano A."/>
            <person name="Linde D."/>
            <person name="Babiker R."/>
            <person name="Drula E."/>
            <person name="Ayuso-Fernandez I."/>
            <person name="Pacheco R."/>
            <person name="Padilla G."/>
            <person name="Ferreira P."/>
            <person name="Barriuso J."/>
            <person name="Kellner H."/>
            <person name="Castanera R."/>
            <person name="Alfaro M."/>
            <person name="Ramirez L."/>
            <person name="Pisabarro A.G."/>
            <person name="Kuo A."/>
            <person name="Tritt A."/>
            <person name="Lipzen A."/>
            <person name="He G."/>
            <person name="Yan M."/>
            <person name="Ng V."/>
            <person name="Cullen D."/>
            <person name="Martin F."/>
            <person name="Rosso M.-N."/>
            <person name="Henrissat B."/>
            <person name="Hibbett D."/>
            <person name="Martinez A.T."/>
            <person name="Grigoriev I.V."/>
        </authorList>
    </citation>
    <scope>NUCLEOTIDE SEQUENCE</scope>
    <source>
        <strain evidence="5">CBS 247.69</strain>
    </source>
</reference>
<dbReference type="InterPro" id="IPR001806">
    <property type="entry name" value="Small_GTPase"/>
</dbReference>
<keyword evidence="3 5" id="KW-0378">Hydrolase</keyword>
<dbReference type="SMART" id="SM00174">
    <property type="entry name" value="RHO"/>
    <property type="match status" value="1"/>
</dbReference>
<dbReference type="PROSITE" id="PS51421">
    <property type="entry name" value="RAS"/>
    <property type="match status" value="1"/>
</dbReference>
<name>A0A9P5YHM4_9AGAR</name>
<dbReference type="AlphaFoldDB" id="A0A9P5YHM4"/>
<proteinExistence type="inferred from homology"/>
<dbReference type="InterPro" id="IPR027417">
    <property type="entry name" value="P-loop_NTPase"/>
</dbReference>
<dbReference type="GO" id="GO:0003925">
    <property type="term" value="F:G protein activity"/>
    <property type="evidence" value="ECO:0007669"/>
    <property type="project" value="UniProtKB-EC"/>
</dbReference>
<dbReference type="Gene3D" id="3.40.50.300">
    <property type="entry name" value="P-loop containing nucleotide triphosphate hydrolases"/>
    <property type="match status" value="1"/>
</dbReference>
<comment type="caution">
    <text evidence="5">The sequence shown here is derived from an EMBL/GenBank/DDBJ whole genome shotgun (WGS) entry which is preliminary data.</text>
</comment>
<evidence type="ECO:0000256" key="4">
    <source>
        <dbReference type="ARBA" id="ARBA00048098"/>
    </source>
</evidence>
<gene>
    <name evidence="5" type="ORF">BDZ94DRAFT_1247697</name>
</gene>
<dbReference type="Pfam" id="PF00071">
    <property type="entry name" value="Ras"/>
    <property type="match status" value="1"/>
</dbReference>
<dbReference type="GO" id="GO:0005525">
    <property type="term" value="F:GTP binding"/>
    <property type="evidence" value="ECO:0007669"/>
    <property type="project" value="InterPro"/>
</dbReference>
<dbReference type="PANTHER" id="PTHR45704">
    <property type="entry name" value="RAS-LIKE FAMILY MEMBER 11"/>
    <property type="match status" value="1"/>
</dbReference>
<protein>
    <recommendedName>
        <fullName evidence="2">small monomeric GTPase</fullName>
        <ecNumber evidence="2">3.6.5.2</ecNumber>
    </recommendedName>
</protein>
<accession>A0A9P5YHM4</accession>
<evidence type="ECO:0000256" key="2">
    <source>
        <dbReference type="ARBA" id="ARBA00011984"/>
    </source>
</evidence>